<evidence type="ECO:0000313" key="3">
    <source>
        <dbReference type="EMBL" id="KRT14630.1"/>
    </source>
</evidence>
<proteinExistence type="predicted"/>
<evidence type="ECO:0000256" key="1">
    <source>
        <dbReference type="SAM" id="Phobius"/>
    </source>
</evidence>
<feature type="transmembrane region" description="Helical" evidence="1">
    <location>
        <begin position="71"/>
        <end position="89"/>
    </location>
</feature>
<dbReference type="PANTHER" id="PTHR34220:SF7">
    <property type="entry name" value="SENSOR HISTIDINE KINASE YPDA"/>
    <property type="match status" value="1"/>
</dbReference>
<keyword evidence="1" id="KW-1133">Transmembrane helix</keyword>
<dbReference type="InterPro" id="IPR010559">
    <property type="entry name" value="Sig_transdc_His_kin_internal"/>
</dbReference>
<dbReference type="STRING" id="687842.ASU31_18345"/>
<comment type="caution">
    <text evidence="3">The sequence shown here is derived from an EMBL/GenBank/DDBJ whole genome shotgun (WGS) entry which is preliminary data.</text>
</comment>
<dbReference type="Pfam" id="PF06580">
    <property type="entry name" value="His_kinase"/>
    <property type="match status" value="1"/>
</dbReference>
<dbReference type="PANTHER" id="PTHR34220">
    <property type="entry name" value="SENSOR HISTIDINE KINASE YPDA"/>
    <property type="match status" value="1"/>
</dbReference>
<organism evidence="3 4">
    <name type="scientific">Pedobacter ginsenosidimutans</name>
    <dbReference type="NCBI Taxonomy" id="687842"/>
    <lineage>
        <taxon>Bacteria</taxon>
        <taxon>Pseudomonadati</taxon>
        <taxon>Bacteroidota</taxon>
        <taxon>Sphingobacteriia</taxon>
        <taxon>Sphingobacteriales</taxon>
        <taxon>Sphingobacteriaceae</taxon>
        <taxon>Pedobacter</taxon>
    </lineage>
</organism>
<dbReference type="OrthoDB" id="9792992at2"/>
<dbReference type="Proteomes" id="UP000051950">
    <property type="component" value="Unassembled WGS sequence"/>
</dbReference>
<dbReference type="AlphaFoldDB" id="A0A0T5VLA8"/>
<dbReference type="InterPro" id="IPR050640">
    <property type="entry name" value="Bact_2-comp_sensor_kinase"/>
</dbReference>
<dbReference type="GO" id="GO:0016020">
    <property type="term" value="C:membrane"/>
    <property type="evidence" value="ECO:0007669"/>
    <property type="project" value="InterPro"/>
</dbReference>
<feature type="domain" description="Signal transduction histidine kinase internal region" evidence="2">
    <location>
        <begin position="198"/>
        <end position="274"/>
    </location>
</feature>
<gene>
    <name evidence="3" type="ORF">ASU31_18345</name>
</gene>
<feature type="transmembrane region" description="Helical" evidence="1">
    <location>
        <begin position="142"/>
        <end position="168"/>
    </location>
</feature>
<dbReference type="GO" id="GO:0000155">
    <property type="term" value="F:phosphorelay sensor kinase activity"/>
    <property type="evidence" value="ECO:0007669"/>
    <property type="project" value="InterPro"/>
</dbReference>
<name>A0A0T5VLA8_9SPHI</name>
<reference evidence="3 4" key="1">
    <citation type="submission" date="2015-11" db="EMBL/GenBank/DDBJ databases">
        <title>Sequence of Pedobacter ginsenosidimutans.</title>
        <authorList>
            <person name="Carson E."/>
            <person name="Keyser V."/>
            <person name="Newman J."/>
            <person name="Miller J."/>
        </authorList>
    </citation>
    <scope>NUCLEOTIDE SEQUENCE [LARGE SCALE GENOMIC DNA]</scope>
    <source>
        <strain evidence="3 4">KACC 14530</strain>
    </source>
</reference>
<dbReference type="EMBL" id="LMZQ01000015">
    <property type="protein sequence ID" value="KRT14630.1"/>
    <property type="molecule type" value="Genomic_DNA"/>
</dbReference>
<keyword evidence="1" id="KW-0812">Transmembrane</keyword>
<feature type="transmembrane region" description="Helical" evidence="1">
    <location>
        <begin position="45"/>
        <end position="65"/>
    </location>
</feature>
<keyword evidence="1" id="KW-0472">Membrane</keyword>
<evidence type="ECO:0000313" key="4">
    <source>
        <dbReference type="Proteomes" id="UP000051950"/>
    </source>
</evidence>
<sequence>MFFFLKIPLFAAHLLKFYTDDMFEHTDDPNTTKNRLLKFVKKYKYHFYGWLVFLFYEIVMVGLYLNHFGHPVRYLINYLINIGLFYFHAEFTMRIGLLRRRISIIVLPLLFLVEIGSYTLLIFAAHWLLLQYTSVLGSTSVAFNYQFCISTIFRGCYFIVFSTGYYFLKNYLTERKKSDNLEKDQLKNLIQIARTEGAYLRAQINPHFLFNTLDFIYHNSRPTAPTAAEAISSLSEIMRYAVEVNPDENETLVKREVAQIENLINLHQLRADHSLSIHFYYDEDVLELSIISLLMITVVENMFKHGDLRNPKDPAKISVTLEDNELVINTSNRISQTRPSGGAHSGLNNIIKRMQYAYGNDATIKINTDNQERYTLEIRIKQKPVQYPATVRNLSGQL</sequence>
<keyword evidence="4" id="KW-1185">Reference proteome</keyword>
<evidence type="ECO:0000259" key="2">
    <source>
        <dbReference type="Pfam" id="PF06580"/>
    </source>
</evidence>
<accession>A0A0T5VLA8</accession>
<protein>
    <recommendedName>
        <fullName evidence="2">Signal transduction histidine kinase internal region domain-containing protein</fullName>
    </recommendedName>
</protein>
<feature type="transmembrane region" description="Helical" evidence="1">
    <location>
        <begin position="101"/>
        <end position="130"/>
    </location>
</feature>